<reference evidence="2" key="1">
    <citation type="submission" date="2021-06" db="EMBL/GenBank/DDBJ databases">
        <authorList>
            <person name="Hodson N. C."/>
            <person name="Mongue J. A."/>
            <person name="Jaron S. K."/>
        </authorList>
    </citation>
    <scope>NUCLEOTIDE SEQUENCE</scope>
</reference>
<organism evidence="2 3">
    <name type="scientific">Allacma fusca</name>
    <dbReference type="NCBI Taxonomy" id="39272"/>
    <lineage>
        <taxon>Eukaryota</taxon>
        <taxon>Metazoa</taxon>
        <taxon>Ecdysozoa</taxon>
        <taxon>Arthropoda</taxon>
        <taxon>Hexapoda</taxon>
        <taxon>Collembola</taxon>
        <taxon>Symphypleona</taxon>
        <taxon>Sminthuridae</taxon>
        <taxon>Allacma</taxon>
    </lineage>
</organism>
<sequence>MGRWLTALPFRWEPSSRELIVTKDSVTYTLYATNVYFIILSIHIGDCFVWGVFSGRNISNLSVDAILMVSWFIFGLWQVNVLWRRHEFADIFNQVMRFDKINTSLYSNLDDRIENATIFGRKTDGCDVLITWYNFFVILWSLMCAILFIQKPDNPRYIFHRFALDSSNAYYPYFSFLWFLWEWFNQFRAAIIFHFYLYLVLVYTNSTNFWLQKLSRPNSKKVKHSPVLYKLVVATKSIRNYKTQQILNVKFNDCCSKVFWPSFKFYNIFNHILSIYVMVKFHEQLPRASFASFPVSMVLWLVIEFVFYPLLGKINDLSIAYIYSWKSQLGTGGRRHFDALTPLGVRVGSSYTIKKSTVLTVSFIICTMTMNLIVGF</sequence>
<feature type="transmembrane region" description="Helical" evidence="1">
    <location>
        <begin position="187"/>
        <end position="211"/>
    </location>
</feature>
<feature type="transmembrane region" description="Helical" evidence="1">
    <location>
        <begin position="290"/>
        <end position="311"/>
    </location>
</feature>
<evidence type="ECO:0000313" key="2">
    <source>
        <dbReference type="EMBL" id="CAG7818145.1"/>
    </source>
</evidence>
<feature type="transmembrane region" description="Helical" evidence="1">
    <location>
        <begin position="356"/>
        <end position="374"/>
    </location>
</feature>
<evidence type="ECO:0000256" key="1">
    <source>
        <dbReference type="SAM" id="Phobius"/>
    </source>
</evidence>
<name>A0A8J2KN86_9HEXA</name>
<feature type="transmembrane region" description="Helical" evidence="1">
    <location>
        <begin position="65"/>
        <end position="83"/>
    </location>
</feature>
<proteinExistence type="predicted"/>
<feature type="transmembrane region" description="Helical" evidence="1">
    <location>
        <begin position="130"/>
        <end position="150"/>
    </location>
</feature>
<feature type="transmembrane region" description="Helical" evidence="1">
    <location>
        <begin position="35"/>
        <end position="53"/>
    </location>
</feature>
<dbReference type="EMBL" id="CAJVCH010412566">
    <property type="protein sequence ID" value="CAG7818145.1"/>
    <property type="molecule type" value="Genomic_DNA"/>
</dbReference>
<gene>
    <name evidence="2" type="ORF">AFUS01_LOCUS28668</name>
</gene>
<keyword evidence="1" id="KW-0472">Membrane</keyword>
<evidence type="ECO:0000313" key="3">
    <source>
        <dbReference type="Proteomes" id="UP000708208"/>
    </source>
</evidence>
<dbReference type="OrthoDB" id="8297494at2759"/>
<dbReference type="AlphaFoldDB" id="A0A8J2KN86"/>
<dbReference type="Proteomes" id="UP000708208">
    <property type="component" value="Unassembled WGS sequence"/>
</dbReference>
<protein>
    <submittedName>
        <fullName evidence="2">Uncharacterized protein</fullName>
    </submittedName>
</protein>
<accession>A0A8J2KN86</accession>
<keyword evidence="3" id="KW-1185">Reference proteome</keyword>
<keyword evidence="1" id="KW-1133">Transmembrane helix</keyword>
<feature type="transmembrane region" description="Helical" evidence="1">
    <location>
        <begin position="162"/>
        <end position="181"/>
    </location>
</feature>
<comment type="caution">
    <text evidence="2">The sequence shown here is derived from an EMBL/GenBank/DDBJ whole genome shotgun (WGS) entry which is preliminary data.</text>
</comment>
<keyword evidence="1" id="KW-0812">Transmembrane</keyword>